<evidence type="ECO:0000313" key="5">
    <source>
        <dbReference type="Proteomes" id="UP000011087"/>
    </source>
</evidence>
<organism evidence="3">
    <name type="scientific">Guillardia theta (strain CCMP2712)</name>
    <name type="common">Cryptophyte</name>
    <dbReference type="NCBI Taxonomy" id="905079"/>
    <lineage>
        <taxon>Eukaryota</taxon>
        <taxon>Cryptophyceae</taxon>
        <taxon>Pyrenomonadales</taxon>
        <taxon>Geminigeraceae</taxon>
        <taxon>Guillardia</taxon>
    </lineage>
</organism>
<dbReference type="Proteomes" id="UP000011087">
    <property type="component" value="Unassembled WGS sequence"/>
</dbReference>
<name>L1JC78_GUITC</name>
<dbReference type="OMA" id="YNAREHR"/>
<evidence type="ECO:0000313" key="4">
    <source>
        <dbReference type="EnsemblProtists" id="EKX45902"/>
    </source>
</evidence>
<dbReference type="InterPro" id="IPR015943">
    <property type="entry name" value="WD40/YVTN_repeat-like_dom_sf"/>
</dbReference>
<dbReference type="SMART" id="SM00320">
    <property type="entry name" value="WD40"/>
    <property type="match status" value="2"/>
</dbReference>
<evidence type="ECO:0000313" key="3">
    <source>
        <dbReference type="EMBL" id="EKX45902.1"/>
    </source>
</evidence>
<dbReference type="InterPro" id="IPR036322">
    <property type="entry name" value="WD40_repeat_dom_sf"/>
</dbReference>
<dbReference type="RefSeq" id="XP_005832882.1">
    <property type="nucleotide sequence ID" value="XM_005832825.1"/>
</dbReference>
<dbReference type="AlphaFoldDB" id="L1JC78"/>
<dbReference type="PaxDb" id="55529-EKX45902"/>
<reference evidence="4" key="3">
    <citation type="submission" date="2016-03" db="UniProtKB">
        <authorList>
            <consortium name="EnsemblProtists"/>
        </authorList>
    </citation>
    <scope>IDENTIFICATION</scope>
</reference>
<dbReference type="Pfam" id="PF00400">
    <property type="entry name" value="WD40"/>
    <property type="match status" value="2"/>
</dbReference>
<evidence type="ECO:0000256" key="1">
    <source>
        <dbReference type="ARBA" id="ARBA00022574"/>
    </source>
</evidence>
<dbReference type="KEGG" id="gtt:GUITHDRAFT_71075"/>
<keyword evidence="2" id="KW-0677">Repeat</keyword>
<dbReference type="SUPFAM" id="SSF50978">
    <property type="entry name" value="WD40 repeat-like"/>
    <property type="match status" value="1"/>
</dbReference>
<dbReference type="InterPro" id="IPR050630">
    <property type="entry name" value="WD_repeat_EMAP"/>
</dbReference>
<dbReference type="GeneID" id="17302500"/>
<dbReference type="STRING" id="905079.L1JC78"/>
<dbReference type="HOGENOM" id="CLU_1544077_0_0_1"/>
<accession>L1JC78</accession>
<dbReference type="PANTHER" id="PTHR13720">
    <property type="entry name" value="WD-40 REPEAT PROTEIN"/>
    <property type="match status" value="1"/>
</dbReference>
<dbReference type="Gene3D" id="2.130.10.10">
    <property type="entry name" value="YVTN repeat-like/Quinoprotein amine dehydrogenase"/>
    <property type="match status" value="2"/>
</dbReference>
<reference evidence="5" key="2">
    <citation type="submission" date="2012-11" db="EMBL/GenBank/DDBJ databases">
        <authorList>
            <person name="Kuo A."/>
            <person name="Curtis B.A."/>
            <person name="Tanifuji G."/>
            <person name="Burki F."/>
            <person name="Gruber A."/>
            <person name="Irimia M."/>
            <person name="Maruyama S."/>
            <person name="Arias M.C."/>
            <person name="Ball S.G."/>
            <person name="Gile G.H."/>
            <person name="Hirakawa Y."/>
            <person name="Hopkins J.F."/>
            <person name="Rensing S.A."/>
            <person name="Schmutz J."/>
            <person name="Symeonidi A."/>
            <person name="Elias M."/>
            <person name="Eveleigh R.J."/>
            <person name="Herman E.K."/>
            <person name="Klute M.J."/>
            <person name="Nakayama T."/>
            <person name="Obornik M."/>
            <person name="Reyes-Prieto A."/>
            <person name="Armbrust E.V."/>
            <person name="Aves S.J."/>
            <person name="Beiko R.G."/>
            <person name="Coutinho P."/>
            <person name="Dacks J.B."/>
            <person name="Durnford D.G."/>
            <person name="Fast N.M."/>
            <person name="Green B.R."/>
            <person name="Grisdale C."/>
            <person name="Hempe F."/>
            <person name="Henrissat B."/>
            <person name="Hoppner M.P."/>
            <person name="Ishida K.-I."/>
            <person name="Kim E."/>
            <person name="Koreny L."/>
            <person name="Kroth P.G."/>
            <person name="Liu Y."/>
            <person name="Malik S.-B."/>
            <person name="Maier U.G."/>
            <person name="McRose D."/>
            <person name="Mock T."/>
            <person name="Neilson J.A."/>
            <person name="Onodera N.T."/>
            <person name="Poole A.M."/>
            <person name="Pritham E.J."/>
            <person name="Richards T.A."/>
            <person name="Rocap G."/>
            <person name="Roy S.W."/>
            <person name="Sarai C."/>
            <person name="Schaack S."/>
            <person name="Shirato S."/>
            <person name="Slamovits C.H."/>
            <person name="Spencer D.F."/>
            <person name="Suzuki S."/>
            <person name="Worden A.Z."/>
            <person name="Zauner S."/>
            <person name="Barry K."/>
            <person name="Bell C."/>
            <person name="Bharti A.K."/>
            <person name="Crow J.A."/>
            <person name="Grimwood J."/>
            <person name="Kramer R."/>
            <person name="Lindquist E."/>
            <person name="Lucas S."/>
            <person name="Salamov A."/>
            <person name="McFadden G.I."/>
            <person name="Lane C.E."/>
            <person name="Keeling P.J."/>
            <person name="Gray M.W."/>
            <person name="Grigoriev I.V."/>
            <person name="Archibald J.M."/>
        </authorList>
    </citation>
    <scope>NUCLEOTIDE SEQUENCE</scope>
    <source>
        <strain evidence="5">CCMP2712</strain>
    </source>
</reference>
<dbReference type="eggNOG" id="KOG2106">
    <property type="taxonomic scope" value="Eukaryota"/>
</dbReference>
<dbReference type="OrthoDB" id="47802at2759"/>
<proteinExistence type="predicted"/>
<sequence length="174" mass="19232">MSAIFPPQTGGKHAVFKPGQAPEEELELDYIHGCHFEASCSNLLVTRLLHVVYSLANIAIVHDSSSSSQRFCWGHTDRVLSMALHPDQRLFATGQAGPDPLVFIWDSEEEEVKQVESSRVKSVRHVWQHVSNRVVDVSSLCFASNGRYLVVLGGETQVAVWDWRVSSLVACASG</sequence>
<feature type="non-terminal residue" evidence="3">
    <location>
        <position position="174"/>
    </location>
</feature>
<keyword evidence="1" id="KW-0853">WD repeat</keyword>
<dbReference type="EnsemblProtists" id="EKX45902">
    <property type="protein sequence ID" value="EKX45902"/>
    <property type="gene ID" value="GUITHDRAFT_71075"/>
</dbReference>
<reference evidence="3 5" key="1">
    <citation type="journal article" date="2012" name="Nature">
        <title>Algal genomes reveal evolutionary mosaicism and the fate of nucleomorphs.</title>
        <authorList>
            <consortium name="DOE Joint Genome Institute"/>
            <person name="Curtis B.A."/>
            <person name="Tanifuji G."/>
            <person name="Burki F."/>
            <person name="Gruber A."/>
            <person name="Irimia M."/>
            <person name="Maruyama S."/>
            <person name="Arias M.C."/>
            <person name="Ball S.G."/>
            <person name="Gile G.H."/>
            <person name="Hirakawa Y."/>
            <person name="Hopkins J.F."/>
            <person name="Kuo A."/>
            <person name="Rensing S.A."/>
            <person name="Schmutz J."/>
            <person name="Symeonidi A."/>
            <person name="Elias M."/>
            <person name="Eveleigh R.J."/>
            <person name="Herman E.K."/>
            <person name="Klute M.J."/>
            <person name="Nakayama T."/>
            <person name="Obornik M."/>
            <person name="Reyes-Prieto A."/>
            <person name="Armbrust E.V."/>
            <person name="Aves S.J."/>
            <person name="Beiko R.G."/>
            <person name="Coutinho P."/>
            <person name="Dacks J.B."/>
            <person name="Durnford D.G."/>
            <person name="Fast N.M."/>
            <person name="Green B.R."/>
            <person name="Grisdale C.J."/>
            <person name="Hempel F."/>
            <person name="Henrissat B."/>
            <person name="Hoppner M.P."/>
            <person name="Ishida K."/>
            <person name="Kim E."/>
            <person name="Koreny L."/>
            <person name="Kroth P.G."/>
            <person name="Liu Y."/>
            <person name="Malik S.B."/>
            <person name="Maier U.G."/>
            <person name="McRose D."/>
            <person name="Mock T."/>
            <person name="Neilson J.A."/>
            <person name="Onodera N.T."/>
            <person name="Poole A.M."/>
            <person name="Pritham E.J."/>
            <person name="Richards T.A."/>
            <person name="Rocap G."/>
            <person name="Roy S.W."/>
            <person name="Sarai C."/>
            <person name="Schaack S."/>
            <person name="Shirato S."/>
            <person name="Slamovits C.H."/>
            <person name="Spencer D.F."/>
            <person name="Suzuki S."/>
            <person name="Worden A.Z."/>
            <person name="Zauner S."/>
            <person name="Barry K."/>
            <person name="Bell C."/>
            <person name="Bharti A.K."/>
            <person name="Crow J.A."/>
            <person name="Grimwood J."/>
            <person name="Kramer R."/>
            <person name="Lindquist E."/>
            <person name="Lucas S."/>
            <person name="Salamov A."/>
            <person name="McFadden G.I."/>
            <person name="Lane C.E."/>
            <person name="Keeling P.J."/>
            <person name="Gray M.W."/>
            <person name="Grigoriev I.V."/>
            <person name="Archibald J.M."/>
        </authorList>
    </citation>
    <scope>NUCLEOTIDE SEQUENCE</scope>
    <source>
        <strain evidence="3 5">CCMP2712</strain>
    </source>
</reference>
<dbReference type="EMBL" id="JH992997">
    <property type="protein sequence ID" value="EKX45902.1"/>
    <property type="molecule type" value="Genomic_DNA"/>
</dbReference>
<gene>
    <name evidence="3" type="ORF">GUITHDRAFT_71075</name>
</gene>
<keyword evidence="5" id="KW-1185">Reference proteome</keyword>
<dbReference type="InterPro" id="IPR001680">
    <property type="entry name" value="WD40_rpt"/>
</dbReference>
<dbReference type="PANTHER" id="PTHR13720:SF33">
    <property type="entry name" value="HELP DOMAIN-CONTAINING PROTEIN"/>
    <property type="match status" value="1"/>
</dbReference>
<protein>
    <submittedName>
        <fullName evidence="3 4">Uncharacterized protein</fullName>
    </submittedName>
</protein>
<evidence type="ECO:0000256" key="2">
    <source>
        <dbReference type="ARBA" id="ARBA00022737"/>
    </source>
</evidence>